<proteinExistence type="predicted"/>
<reference evidence="1" key="1">
    <citation type="submission" date="2022-09" db="EMBL/GenBank/DDBJ databases">
        <title>Culturomic study of gut microbiota in children with autism spectrum disorder.</title>
        <authorList>
            <person name="Efimov B.A."/>
            <person name="Chaplin A.V."/>
            <person name="Sokolova S.R."/>
            <person name="Pikina A.P."/>
            <person name="Korzhanova M."/>
            <person name="Belova V."/>
            <person name="Korostin D."/>
        </authorList>
    </citation>
    <scope>NUCLEOTIDE SEQUENCE</scope>
    <source>
        <strain evidence="1">ASD5510</strain>
    </source>
</reference>
<sequence>MEKEGKMIGVPKEKEPALYAILTEPNPIAVYQKYYHCLSDCNIVLFDGKKDTNISQHCIDKAIGNYYIMGIGNYRNAVILNKQFWEAAATNRAKQAPVKIGFCIDFDSNIMSYLPKALKDGRQDDDFCKLLWYIKSNHYALTCLPYSIEDSLNKKGMKSTEKVYQALLYFYAFSRLTIDPLGEQDFKNLALDIDIEDYQQADDTWNEMIRLREHERDKEKRTKSIYCLLLETMILKHGVKKPYKKKMETMIRFVNEQLGVYLENALYLCGLYLLDSNHEGIRRFFSKMQPAAKNLTDKIAGMAWDLFHISNLPEEMRINSMEKQATVLNYFITRDQGLKDIIQWNPVQRMVFDKDISIAKYKHSILELPIDEKTLRSIPQSQSARERLCMEGDLETLITVKEKELMNLRNG</sequence>
<name>A0A9J6QW71_9FIRM</name>
<dbReference type="AlphaFoldDB" id="A0A9J6QW71"/>
<dbReference type="Proteomes" id="UP001065549">
    <property type="component" value="Unassembled WGS sequence"/>
</dbReference>
<keyword evidence="2" id="KW-1185">Reference proteome</keyword>
<protein>
    <submittedName>
        <fullName evidence="1">Uncharacterized protein</fullName>
    </submittedName>
</protein>
<dbReference type="EMBL" id="JAOSHN010000004">
    <property type="protein sequence ID" value="MCU7378974.1"/>
    <property type="molecule type" value="Genomic_DNA"/>
</dbReference>
<organism evidence="1 2">
    <name type="scientific">Hominibacterium faecale</name>
    <dbReference type="NCBI Taxonomy" id="2839743"/>
    <lineage>
        <taxon>Bacteria</taxon>
        <taxon>Bacillati</taxon>
        <taxon>Bacillota</taxon>
        <taxon>Clostridia</taxon>
        <taxon>Peptostreptococcales</taxon>
        <taxon>Anaerovoracaceae</taxon>
        <taxon>Hominibacterium</taxon>
    </lineage>
</organism>
<accession>A0A9J6QW71</accession>
<comment type="caution">
    <text evidence="1">The sequence shown here is derived from an EMBL/GenBank/DDBJ whole genome shotgun (WGS) entry which is preliminary data.</text>
</comment>
<gene>
    <name evidence="1" type="ORF">OBO34_11470</name>
</gene>
<evidence type="ECO:0000313" key="2">
    <source>
        <dbReference type="Proteomes" id="UP001065549"/>
    </source>
</evidence>
<dbReference type="RefSeq" id="WP_253021197.1">
    <property type="nucleotide sequence ID" value="NZ_JAJAGH010000001.1"/>
</dbReference>
<evidence type="ECO:0000313" key="1">
    <source>
        <dbReference type="EMBL" id="MCU7378974.1"/>
    </source>
</evidence>